<reference evidence="12" key="1">
    <citation type="submission" date="2020-02" db="EMBL/GenBank/DDBJ databases">
        <authorList>
            <person name="Meier V. D."/>
        </authorList>
    </citation>
    <scope>NUCLEOTIDE SEQUENCE</scope>
    <source>
        <strain evidence="12">AVDCRST_MAG65</strain>
    </source>
</reference>
<dbReference type="EC" id="2.5.1.61" evidence="5 9"/>
<comment type="similarity">
    <text evidence="3">Belongs to the HMBS family.</text>
</comment>
<keyword evidence="6 12" id="KW-0808">Transferase</keyword>
<evidence type="ECO:0000256" key="3">
    <source>
        <dbReference type="ARBA" id="ARBA00005638"/>
    </source>
</evidence>
<comment type="subunit">
    <text evidence="4">Monomer.</text>
</comment>
<dbReference type="PRINTS" id="PR00151">
    <property type="entry name" value="PORPHBDMNASE"/>
</dbReference>
<organism evidence="12">
    <name type="scientific">uncultured Solirubrobacteraceae bacterium</name>
    <dbReference type="NCBI Taxonomy" id="1162706"/>
    <lineage>
        <taxon>Bacteria</taxon>
        <taxon>Bacillati</taxon>
        <taxon>Actinomycetota</taxon>
        <taxon>Thermoleophilia</taxon>
        <taxon>Solirubrobacterales</taxon>
        <taxon>Solirubrobacteraceae</taxon>
        <taxon>environmental samples</taxon>
    </lineage>
</organism>
<evidence type="ECO:0000313" key="12">
    <source>
        <dbReference type="EMBL" id="CAA9489089.1"/>
    </source>
</evidence>
<evidence type="ECO:0000256" key="1">
    <source>
        <dbReference type="ARBA" id="ARBA00001916"/>
    </source>
</evidence>
<dbReference type="InterPro" id="IPR022419">
    <property type="entry name" value="Porphobilin_deaminase_cofac_BS"/>
</dbReference>
<dbReference type="PANTHER" id="PTHR11557:SF0">
    <property type="entry name" value="PORPHOBILINOGEN DEAMINASE"/>
    <property type="match status" value="1"/>
</dbReference>
<feature type="domain" description="Porphobilinogen deaminase N-terminal" evidence="10">
    <location>
        <begin position="2"/>
        <end position="193"/>
    </location>
</feature>
<evidence type="ECO:0000259" key="10">
    <source>
        <dbReference type="Pfam" id="PF01379"/>
    </source>
</evidence>
<dbReference type="Pfam" id="PF01379">
    <property type="entry name" value="Porphobil_deam"/>
    <property type="match status" value="1"/>
</dbReference>
<dbReference type="NCBIfam" id="TIGR00212">
    <property type="entry name" value="hemC"/>
    <property type="match status" value="1"/>
</dbReference>
<dbReference type="InterPro" id="IPR022417">
    <property type="entry name" value="Porphobilin_deaminase_N"/>
</dbReference>
<name>A0A6J4S3X8_9ACTN</name>
<comment type="cofactor">
    <cofactor evidence="1">
        <name>dipyrromethane</name>
        <dbReference type="ChEBI" id="CHEBI:60342"/>
    </cofactor>
</comment>
<evidence type="ECO:0000256" key="4">
    <source>
        <dbReference type="ARBA" id="ARBA00011245"/>
    </source>
</evidence>
<dbReference type="Pfam" id="PF03900">
    <property type="entry name" value="Porphobil_deamC"/>
    <property type="match status" value="1"/>
</dbReference>
<evidence type="ECO:0000256" key="6">
    <source>
        <dbReference type="ARBA" id="ARBA00022679"/>
    </source>
</evidence>
<dbReference type="SUPFAM" id="SSF54782">
    <property type="entry name" value="Porphobilinogen deaminase (hydroxymethylbilane synthase), C-terminal domain"/>
    <property type="match status" value="1"/>
</dbReference>
<dbReference type="PIRSF" id="PIRSF001438">
    <property type="entry name" value="4pyrrol_synth_OHMeBilane_synth"/>
    <property type="match status" value="1"/>
</dbReference>
<sequence>MGTRGSALALAQARTVSERIDGAELVTIVTAGDVRRDAGDKGRWVGALEQALLSGEIDVAIHSAKDVPGELADSLELIAAPSRASALDVLVGASSLAALASGARVGTSALRRRAQLLATRPDLEVVELRGNVDTRLAKLGAGEVDALVLARAGLDRLGVEHGFETAGLDGELFVPAPGQGILALEARVDDADAARAVALVNDAATFAALGAERAAVRVLNASCDTPVGAHARPLPDGGFALRGFAGLPDGSEWLIDELTGPSGELLGERMLAAGAAELLGRATAMAR</sequence>
<dbReference type="GO" id="GO:0004418">
    <property type="term" value="F:hydroxymethylbilane synthase activity"/>
    <property type="evidence" value="ECO:0007669"/>
    <property type="project" value="UniProtKB-UniRule"/>
</dbReference>
<dbReference type="SUPFAM" id="SSF53850">
    <property type="entry name" value="Periplasmic binding protein-like II"/>
    <property type="match status" value="1"/>
</dbReference>
<protein>
    <recommendedName>
        <fullName evidence="5 9">Hydroxymethylbilane synthase</fullName>
        <ecNumber evidence="5 9">2.5.1.61</ecNumber>
    </recommendedName>
</protein>
<evidence type="ECO:0000259" key="11">
    <source>
        <dbReference type="Pfam" id="PF03900"/>
    </source>
</evidence>
<evidence type="ECO:0000256" key="5">
    <source>
        <dbReference type="ARBA" id="ARBA00012655"/>
    </source>
</evidence>
<proteinExistence type="inferred from homology"/>
<dbReference type="PANTHER" id="PTHR11557">
    <property type="entry name" value="PORPHOBILINOGEN DEAMINASE"/>
    <property type="match status" value="1"/>
</dbReference>
<dbReference type="InterPro" id="IPR000860">
    <property type="entry name" value="HemC"/>
</dbReference>
<dbReference type="Gene3D" id="3.40.190.10">
    <property type="entry name" value="Periplasmic binding protein-like II"/>
    <property type="match status" value="2"/>
</dbReference>
<dbReference type="PROSITE" id="PS00533">
    <property type="entry name" value="PORPHOBILINOGEN_DEAM"/>
    <property type="match status" value="1"/>
</dbReference>
<evidence type="ECO:0000256" key="8">
    <source>
        <dbReference type="ARBA" id="ARBA00048169"/>
    </source>
</evidence>
<dbReference type="InterPro" id="IPR036803">
    <property type="entry name" value="Porphobilinogen_deaminase_C_sf"/>
</dbReference>
<dbReference type="GO" id="GO:0005737">
    <property type="term" value="C:cytoplasm"/>
    <property type="evidence" value="ECO:0007669"/>
    <property type="project" value="UniProtKB-UniRule"/>
</dbReference>
<accession>A0A6J4S3X8</accession>
<comment type="function">
    <text evidence="2">Tetrapolymerization of the monopyrrole PBG into the hydroxymethylbilane pre-uroporphyrinogen in several discrete steps.</text>
</comment>
<gene>
    <name evidence="12" type="ORF">AVDCRST_MAG65-1917</name>
</gene>
<dbReference type="Gene3D" id="3.30.160.40">
    <property type="entry name" value="Porphobilinogen deaminase, C-terminal domain"/>
    <property type="match status" value="1"/>
</dbReference>
<feature type="domain" description="Porphobilinogen deaminase C-terminal" evidence="11">
    <location>
        <begin position="210"/>
        <end position="258"/>
    </location>
</feature>
<evidence type="ECO:0000256" key="7">
    <source>
        <dbReference type="ARBA" id="ARBA00023244"/>
    </source>
</evidence>
<comment type="catalytic activity">
    <reaction evidence="8">
        <text>4 porphobilinogen + H2O = hydroxymethylbilane + 4 NH4(+)</text>
        <dbReference type="Rhea" id="RHEA:13185"/>
        <dbReference type="ChEBI" id="CHEBI:15377"/>
        <dbReference type="ChEBI" id="CHEBI:28938"/>
        <dbReference type="ChEBI" id="CHEBI:57845"/>
        <dbReference type="ChEBI" id="CHEBI:58126"/>
        <dbReference type="EC" id="2.5.1.61"/>
    </reaction>
</comment>
<dbReference type="FunFam" id="3.40.190.10:FF:000005">
    <property type="entry name" value="Porphobilinogen deaminase"/>
    <property type="match status" value="1"/>
</dbReference>
<dbReference type="EMBL" id="CADCVL010000347">
    <property type="protein sequence ID" value="CAA9489089.1"/>
    <property type="molecule type" value="Genomic_DNA"/>
</dbReference>
<dbReference type="InterPro" id="IPR022418">
    <property type="entry name" value="Porphobilinogen_deaminase_C"/>
</dbReference>
<dbReference type="AlphaFoldDB" id="A0A6J4S3X8"/>
<evidence type="ECO:0000256" key="9">
    <source>
        <dbReference type="NCBIfam" id="TIGR00212"/>
    </source>
</evidence>
<evidence type="ECO:0000256" key="2">
    <source>
        <dbReference type="ARBA" id="ARBA00002869"/>
    </source>
</evidence>
<dbReference type="GO" id="GO:0006783">
    <property type="term" value="P:heme biosynthetic process"/>
    <property type="evidence" value="ECO:0007669"/>
    <property type="project" value="TreeGrafter"/>
</dbReference>
<keyword evidence="7" id="KW-0627">Porphyrin biosynthesis</keyword>